<dbReference type="InterPro" id="IPR010982">
    <property type="entry name" value="Lambda_DNA-bd_dom_sf"/>
</dbReference>
<dbReference type="RefSeq" id="WP_136640510.1">
    <property type="nucleotide sequence ID" value="NZ_QYRT01000002.1"/>
</dbReference>
<evidence type="ECO:0000256" key="1">
    <source>
        <dbReference type="ARBA" id="ARBA00023125"/>
    </source>
</evidence>
<dbReference type="Gene3D" id="1.10.260.40">
    <property type="entry name" value="lambda repressor-like DNA-binding domains"/>
    <property type="match status" value="1"/>
</dbReference>
<dbReference type="GO" id="GO:0003700">
    <property type="term" value="F:DNA-binding transcription factor activity"/>
    <property type="evidence" value="ECO:0007669"/>
    <property type="project" value="TreeGrafter"/>
</dbReference>
<protein>
    <submittedName>
        <fullName evidence="3">XRE family transcriptional regulator</fullName>
    </submittedName>
</protein>
<comment type="caution">
    <text evidence="3">The sequence shown here is derived from an EMBL/GenBank/DDBJ whole genome shotgun (WGS) entry which is preliminary data.</text>
</comment>
<dbReference type="AlphaFoldDB" id="A0A4T2C9W9"/>
<name>A0A4T2C9W9_9MICO</name>
<organism evidence="3 4">
    <name type="scientific">Subtercola vilae</name>
    <dbReference type="NCBI Taxonomy" id="2056433"/>
    <lineage>
        <taxon>Bacteria</taxon>
        <taxon>Bacillati</taxon>
        <taxon>Actinomycetota</taxon>
        <taxon>Actinomycetes</taxon>
        <taxon>Micrococcales</taxon>
        <taxon>Microbacteriaceae</taxon>
        <taxon>Subtercola</taxon>
    </lineage>
</organism>
<dbReference type="GO" id="GO:0005829">
    <property type="term" value="C:cytosol"/>
    <property type="evidence" value="ECO:0007669"/>
    <property type="project" value="TreeGrafter"/>
</dbReference>
<dbReference type="CDD" id="cd00093">
    <property type="entry name" value="HTH_XRE"/>
    <property type="match status" value="1"/>
</dbReference>
<keyword evidence="1" id="KW-0238">DNA-binding</keyword>
<dbReference type="Proteomes" id="UP000306192">
    <property type="component" value="Unassembled WGS sequence"/>
</dbReference>
<evidence type="ECO:0000313" key="4">
    <source>
        <dbReference type="Proteomes" id="UP000306192"/>
    </source>
</evidence>
<dbReference type="PROSITE" id="PS50943">
    <property type="entry name" value="HTH_CROC1"/>
    <property type="match status" value="1"/>
</dbReference>
<dbReference type="PANTHER" id="PTHR46797">
    <property type="entry name" value="HTH-TYPE TRANSCRIPTIONAL REGULATOR"/>
    <property type="match status" value="1"/>
</dbReference>
<evidence type="ECO:0000313" key="3">
    <source>
        <dbReference type="EMBL" id="TIH40739.1"/>
    </source>
</evidence>
<gene>
    <name evidence="3" type="ORF">D4765_01800</name>
</gene>
<keyword evidence="4" id="KW-1185">Reference proteome</keyword>
<dbReference type="SUPFAM" id="SSF47413">
    <property type="entry name" value="lambda repressor-like DNA-binding domains"/>
    <property type="match status" value="1"/>
</dbReference>
<reference evidence="3 4" key="1">
    <citation type="journal article" date="2019" name="Microorganisms">
        <title>Systematic Affiliation and Genome Analysis of Subtercola vilae DB165(T) with Particular Emphasis on Cold Adaptation of an Isolate from a High-Altitude Cold Volcano Lake.</title>
        <authorList>
            <person name="Villalobos A.S."/>
            <person name="Wiese J."/>
            <person name="Imhoff J.F."/>
            <person name="Dorador C."/>
            <person name="Keller A."/>
            <person name="Hentschel U."/>
        </authorList>
    </citation>
    <scope>NUCLEOTIDE SEQUENCE [LARGE SCALE GENOMIC DNA]</scope>
    <source>
        <strain evidence="3 4">DB165</strain>
    </source>
</reference>
<dbReference type="InterPro" id="IPR001387">
    <property type="entry name" value="Cro/C1-type_HTH"/>
</dbReference>
<dbReference type="EMBL" id="QYRT01000002">
    <property type="protein sequence ID" value="TIH40739.1"/>
    <property type="molecule type" value="Genomic_DNA"/>
</dbReference>
<dbReference type="InterPro" id="IPR050807">
    <property type="entry name" value="TransReg_Diox_bact_type"/>
</dbReference>
<dbReference type="Pfam" id="PF01381">
    <property type="entry name" value="HTH_3"/>
    <property type="match status" value="1"/>
</dbReference>
<dbReference type="SMART" id="SM00530">
    <property type="entry name" value="HTH_XRE"/>
    <property type="match status" value="1"/>
</dbReference>
<evidence type="ECO:0000259" key="2">
    <source>
        <dbReference type="PROSITE" id="PS50943"/>
    </source>
</evidence>
<sequence length="98" mass="10574">MPEYSEAARIVGERVRATRQKLGLSQEDVAVLAEMHVTNVGKIERGQSNPSLTTLISLAGALNANVGDWTSGLTTAMIPGRTHTLTAAEFLRERARRG</sequence>
<feature type="domain" description="HTH cro/C1-type" evidence="2">
    <location>
        <begin position="15"/>
        <end position="69"/>
    </location>
</feature>
<dbReference type="GO" id="GO:0003677">
    <property type="term" value="F:DNA binding"/>
    <property type="evidence" value="ECO:0007669"/>
    <property type="project" value="UniProtKB-KW"/>
</dbReference>
<dbReference type="PANTHER" id="PTHR46797:SF1">
    <property type="entry name" value="METHYLPHOSPHONATE SYNTHASE"/>
    <property type="match status" value="1"/>
</dbReference>
<proteinExistence type="predicted"/>
<accession>A0A4T2C9W9</accession>
<dbReference type="OrthoDB" id="4990661at2"/>